<keyword evidence="5" id="KW-1185">Reference proteome</keyword>
<dbReference type="InterPro" id="IPR037219">
    <property type="entry name" value="Peptidase_M41-like"/>
</dbReference>
<keyword evidence="1" id="KW-0547">Nucleotide-binding</keyword>
<comment type="similarity">
    <text evidence="1">Belongs to the AAA ATPase family.</text>
</comment>
<evidence type="ECO:0000256" key="1">
    <source>
        <dbReference type="RuleBase" id="RU003651"/>
    </source>
</evidence>
<keyword evidence="2" id="KW-1133">Transmembrane helix</keyword>
<dbReference type="SMART" id="SM00382">
    <property type="entry name" value="AAA"/>
    <property type="match status" value="1"/>
</dbReference>
<evidence type="ECO:0000256" key="2">
    <source>
        <dbReference type="SAM" id="Phobius"/>
    </source>
</evidence>
<dbReference type="GO" id="GO:0030163">
    <property type="term" value="P:protein catabolic process"/>
    <property type="evidence" value="ECO:0007669"/>
    <property type="project" value="TreeGrafter"/>
</dbReference>
<dbReference type="GO" id="GO:0004176">
    <property type="term" value="F:ATP-dependent peptidase activity"/>
    <property type="evidence" value="ECO:0007669"/>
    <property type="project" value="InterPro"/>
</dbReference>
<name>A0A346XYB8_9ACTN</name>
<dbReference type="InterPro" id="IPR003593">
    <property type="entry name" value="AAA+_ATPase"/>
</dbReference>
<dbReference type="PROSITE" id="PS00674">
    <property type="entry name" value="AAA"/>
    <property type="match status" value="1"/>
</dbReference>
<keyword evidence="4" id="KW-0131">Cell cycle</keyword>
<keyword evidence="4" id="KW-0132">Cell division</keyword>
<sequence length="666" mass="71494">MEAKDHTEGAQPNALSHSVADRLGGALVSAHHADVGQAREHARQHRLKALALLLAIPFLFLWTRIVRGDAINFLQAPTLPDGWQLWLLPMVLILALGAAMLMPLMSGRSPHIRYAPEQIETGFADVVGLDPVVNEVTRTLNTFMGHKLYRGQLGGRPRRGVLFEGPPGTGKTHLAKAMAHEAGVPFLFVSATSFQSMWYGATARRIRSYFAALRKVAREEGGAIGFIEEIDAIATSRSGMRASGFAPAGTNAMSSGCVQATADAFGADGGVSFGGGEATAHSGGLVTNAFGSSEGTAGVVNELLIQMQSFDTPPASIRIRNWWAEKVNAYLPADRQIKAKTSPYNNILVIAATNRAADLDPALVRPGRFDKQLAFDRPAQPARRDLLDYYLARKSHAADLDDPELRDQVASQTLGYTPVMIENLLDEALIVALKNGRDQMTFGDVAQARLDIEVGMATPAPYTDAERRRVATHEAGHAVMAHLSGHRRLEILSIVKRRTSLGLLAHGDTAEVYTRTVKELHDMVDIAMGGKAAEEIWFGAVSTGPGSDLAAATRTACEIIGIHGMGDSLVSLAAVQQSSLSGTNLVGQVLRDQVARPQVETLLHEAHQRTVATLERNRHLVEALRDALLDRDELVGAEIGEVILAAGPPVLEDLTVEVDGVELAAD</sequence>
<feature type="transmembrane region" description="Helical" evidence="2">
    <location>
        <begin position="85"/>
        <end position="104"/>
    </location>
</feature>
<dbReference type="GO" id="GO:0004222">
    <property type="term" value="F:metalloendopeptidase activity"/>
    <property type="evidence" value="ECO:0007669"/>
    <property type="project" value="InterPro"/>
</dbReference>
<evidence type="ECO:0000259" key="3">
    <source>
        <dbReference type="SMART" id="SM00382"/>
    </source>
</evidence>
<dbReference type="SUPFAM" id="SSF140990">
    <property type="entry name" value="FtsH protease domain-like"/>
    <property type="match status" value="1"/>
</dbReference>
<dbReference type="InterPro" id="IPR027417">
    <property type="entry name" value="P-loop_NTPase"/>
</dbReference>
<dbReference type="PANTHER" id="PTHR23076:SF97">
    <property type="entry name" value="ATP-DEPENDENT ZINC METALLOPROTEASE YME1L1"/>
    <property type="match status" value="1"/>
</dbReference>
<dbReference type="RefSeq" id="WP_114591744.1">
    <property type="nucleotide sequence ID" value="NZ_CP031165.1"/>
</dbReference>
<dbReference type="OrthoDB" id="9809379at2"/>
<dbReference type="Gene3D" id="1.10.8.60">
    <property type="match status" value="1"/>
</dbReference>
<dbReference type="GO" id="GO:0051301">
    <property type="term" value="P:cell division"/>
    <property type="evidence" value="ECO:0007669"/>
    <property type="project" value="UniProtKB-KW"/>
</dbReference>
<dbReference type="InterPro" id="IPR003960">
    <property type="entry name" value="ATPase_AAA_CS"/>
</dbReference>
<organism evidence="4 5">
    <name type="scientific">Euzebya pacifica</name>
    <dbReference type="NCBI Taxonomy" id="1608957"/>
    <lineage>
        <taxon>Bacteria</taxon>
        <taxon>Bacillati</taxon>
        <taxon>Actinomycetota</taxon>
        <taxon>Nitriliruptoria</taxon>
        <taxon>Euzebyales</taxon>
    </lineage>
</organism>
<dbReference type="SUPFAM" id="SSF52540">
    <property type="entry name" value="P-loop containing nucleoside triphosphate hydrolases"/>
    <property type="match status" value="1"/>
</dbReference>
<dbReference type="EMBL" id="CP031165">
    <property type="protein sequence ID" value="AXV07215.1"/>
    <property type="molecule type" value="Genomic_DNA"/>
</dbReference>
<dbReference type="PANTHER" id="PTHR23076">
    <property type="entry name" value="METALLOPROTEASE M41 FTSH"/>
    <property type="match status" value="1"/>
</dbReference>
<dbReference type="GO" id="GO:0006508">
    <property type="term" value="P:proteolysis"/>
    <property type="evidence" value="ECO:0007669"/>
    <property type="project" value="InterPro"/>
</dbReference>
<gene>
    <name evidence="4" type="ORF">DVS28_a2534</name>
</gene>
<dbReference type="GO" id="GO:0016887">
    <property type="term" value="F:ATP hydrolysis activity"/>
    <property type="evidence" value="ECO:0007669"/>
    <property type="project" value="InterPro"/>
</dbReference>
<reference evidence="4 5" key="1">
    <citation type="submission" date="2018-09" db="EMBL/GenBank/DDBJ databases">
        <title>Complete genome sequence of Euzebya sp. DY32-46 isolated from seawater of Pacific Ocean.</title>
        <authorList>
            <person name="Xu L."/>
            <person name="Wu Y.-H."/>
            <person name="Xu X.-W."/>
        </authorList>
    </citation>
    <scope>NUCLEOTIDE SEQUENCE [LARGE SCALE GENOMIC DNA]</scope>
    <source>
        <strain evidence="4 5">DY32-46</strain>
    </source>
</reference>
<dbReference type="Gene3D" id="3.40.50.300">
    <property type="entry name" value="P-loop containing nucleotide triphosphate hydrolases"/>
    <property type="match status" value="1"/>
</dbReference>
<dbReference type="Proteomes" id="UP000264006">
    <property type="component" value="Chromosome"/>
</dbReference>
<dbReference type="GO" id="GO:0005886">
    <property type="term" value="C:plasma membrane"/>
    <property type="evidence" value="ECO:0007669"/>
    <property type="project" value="TreeGrafter"/>
</dbReference>
<dbReference type="Pfam" id="PF01434">
    <property type="entry name" value="Peptidase_M41"/>
    <property type="match status" value="1"/>
</dbReference>
<dbReference type="Pfam" id="PF00004">
    <property type="entry name" value="AAA"/>
    <property type="match status" value="2"/>
</dbReference>
<accession>A0A346XYB8</accession>
<protein>
    <submittedName>
        <fullName evidence="4">Cell division protein FtsH</fullName>
    </submittedName>
</protein>
<keyword evidence="1" id="KW-0067">ATP-binding</keyword>
<keyword evidence="2" id="KW-0472">Membrane</keyword>
<dbReference type="KEGG" id="euz:DVS28_a2534"/>
<dbReference type="AlphaFoldDB" id="A0A346XYB8"/>
<feature type="transmembrane region" description="Helical" evidence="2">
    <location>
        <begin position="47"/>
        <end position="65"/>
    </location>
</feature>
<dbReference type="InterPro" id="IPR003959">
    <property type="entry name" value="ATPase_AAA_core"/>
</dbReference>
<keyword evidence="2" id="KW-0812">Transmembrane</keyword>
<proteinExistence type="inferred from homology"/>
<evidence type="ECO:0000313" key="5">
    <source>
        <dbReference type="Proteomes" id="UP000264006"/>
    </source>
</evidence>
<dbReference type="GO" id="GO:0005524">
    <property type="term" value="F:ATP binding"/>
    <property type="evidence" value="ECO:0007669"/>
    <property type="project" value="UniProtKB-KW"/>
</dbReference>
<dbReference type="Gene3D" id="1.20.58.760">
    <property type="entry name" value="Peptidase M41"/>
    <property type="match status" value="1"/>
</dbReference>
<evidence type="ECO:0000313" key="4">
    <source>
        <dbReference type="EMBL" id="AXV07215.1"/>
    </source>
</evidence>
<dbReference type="InterPro" id="IPR000642">
    <property type="entry name" value="Peptidase_M41"/>
</dbReference>
<feature type="domain" description="AAA+ ATPase" evidence="3">
    <location>
        <begin position="157"/>
        <end position="379"/>
    </location>
</feature>